<gene>
    <name evidence="2" type="ORF">DIS18_04890</name>
</gene>
<protein>
    <recommendedName>
        <fullName evidence="4">Chain length determinant protein</fullName>
    </recommendedName>
</protein>
<accession>A0A2U2X815</accession>
<evidence type="ECO:0000313" key="2">
    <source>
        <dbReference type="EMBL" id="PWH83893.1"/>
    </source>
</evidence>
<keyword evidence="3" id="KW-1185">Reference proteome</keyword>
<organism evidence="2 3">
    <name type="scientific">Algibacter marinivivus</name>
    <dbReference type="NCBI Taxonomy" id="2100723"/>
    <lineage>
        <taxon>Bacteria</taxon>
        <taxon>Pseudomonadati</taxon>
        <taxon>Bacteroidota</taxon>
        <taxon>Flavobacteriia</taxon>
        <taxon>Flavobacteriales</taxon>
        <taxon>Flavobacteriaceae</taxon>
        <taxon>Algibacter</taxon>
    </lineage>
</organism>
<dbReference type="RefSeq" id="WP_109351897.1">
    <property type="nucleotide sequence ID" value="NZ_QFRI01000001.1"/>
</dbReference>
<keyword evidence="1" id="KW-0812">Transmembrane</keyword>
<name>A0A2U2X815_9FLAO</name>
<comment type="caution">
    <text evidence="2">The sequence shown here is derived from an EMBL/GenBank/DDBJ whole genome shotgun (WGS) entry which is preliminary data.</text>
</comment>
<feature type="transmembrane region" description="Helical" evidence="1">
    <location>
        <begin position="41"/>
        <end position="72"/>
    </location>
</feature>
<evidence type="ECO:0000313" key="3">
    <source>
        <dbReference type="Proteomes" id="UP000245375"/>
    </source>
</evidence>
<reference evidence="3" key="1">
    <citation type="submission" date="2018-05" db="EMBL/GenBank/DDBJ databases">
        <title>Algibacter marinivivus sp. nov., isolated from sample around a algae.</title>
        <authorList>
            <person name="Lu D."/>
        </authorList>
    </citation>
    <scope>NUCLEOTIDE SEQUENCE [LARGE SCALE GENOMIC DNA]</scope>
    <source>
        <strain evidence="3">ZY111</strain>
    </source>
</reference>
<dbReference type="AlphaFoldDB" id="A0A2U2X815"/>
<dbReference type="OrthoDB" id="1452530at2"/>
<evidence type="ECO:0008006" key="4">
    <source>
        <dbReference type="Google" id="ProtNLM"/>
    </source>
</evidence>
<keyword evidence="1" id="KW-1133">Transmembrane helix</keyword>
<reference evidence="2 3" key="2">
    <citation type="submission" date="2018-05" db="EMBL/GenBank/DDBJ databases">
        <title>Algibacter marinivivus sp. nov., isolated from sample around a algae.</title>
        <authorList>
            <person name="Zhong X."/>
        </authorList>
    </citation>
    <scope>NUCLEOTIDE SEQUENCE [LARGE SCALE GENOMIC DNA]</scope>
    <source>
        <strain evidence="2 3">ZY111</strain>
    </source>
</reference>
<evidence type="ECO:0000256" key="1">
    <source>
        <dbReference type="SAM" id="Phobius"/>
    </source>
</evidence>
<reference evidence="3" key="3">
    <citation type="submission" date="2018-05" db="EMBL/GenBank/DDBJ databases">
        <authorList>
            <person name="Lu D."/>
        </authorList>
    </citation>
    <scope>NUCLEOTIDE SEQUENCE [LARGE SCALE GENOMIC DNA]</scope>
    <source>
        <strain evidence="3">ZY111</strain>
    </source>
</reference>
<proteinExistence type="predicted"/>
<feature type="transmembrane region" description="Helical" evidence="1">
    <location>
        <begin position="329"/>
        <end position="349"/>
    </location>
</feature>
<sequence>MSKDSQQSQQSEEVDLGQLFKLIGRMFDNFFKFCGKILYKLFLAFVWCVFFAKTHIITIIVAAIIGFCIGFTKEKLSKPIFKSSIIIKQNYDTGKALNNTIDYYNNLILASDSLALNKKLGIDSKDVNGISGFNMETVLSENQQRKLYYDYIKEVDSVFILETDFETFLENSNNYDFEEQKITILANSNRDFSGVLRRIIKNVESIPYFKLEKQKDSLEIIIRERAVLESLKESDSLRKTYQRVLESKLNQQPLSGSQTSVTIDNTKDNNETKEFELFNSNLVLRKELALIGRQKSDKANIIDIISIEQSEGILDISVSFFGRKTTKKVVYSILFAFLAVAFLSIREFIRFLDKYKNEI</sequence>
<dbReference type="EMBL" id="QFRI01000001">
    <property type="protein sequence ID" value="PWH83893.1"/>
    <property type="molecule type" value="Genomic_DNA"/>
</dbReference>
<keyword evidence="1" id="KW-0472">Membrane</keyword>
<dbReference type="Proteomes" id="UP000245375">
    <property type="component" value="Unassembled WGS sequence"/>
</dbReference>